<sequence length="187" mass="21698">MTTPPAKTSNDLRAVMSYLAYIKCEVNRISETQQEIIEILNNNNTQIIQKTSDSLNLDNHETDYFIMNWPINNDDGLLDLENKMRDRNFYKLVVSELTRLGGKTLSRIINKMLKKVFDDTILIKFTYYGLRNKENFHTLSINKVIFDAVRKSKQKFASDEEIILSIGKYMTGAKSRIEQQTTKTNNS</sequence>
<gene>
    <name evidence="2" type="ORF">g.80927</name>
</gene>
<dbReference type="Pfam" id="PF16064">
    <property type="entry name" value="DUF4806"/>
    <property type="match status" value="1"/>
</dbReference>
<feature type="domain" description="DUF4806" evidence="1">
    <location>
        <begin position="68"/>
        <end position="148"/>
    </location>
</feature>
<proteinExistence type="predicted"/>
<dbReference type="InterPro" id="IPR032071">
    <property type="entry name" value="DUF4806"/>
</dbReference>
<protein>
    <recommendedName>
        <fullName evidence="1">DUF4806 domain-containing protein</fullName>
    </recommendedName>
</protein>
<reference evidence="2" key="1">
    <citation type="submission" date="2018-04" db="EMBL/GenBank/DDBJ databases">
        <title>Transcriptome of Schizaphis graminum biotype I.</title>
        <authorList>
            <person name="Scully E.D."/>
            <person name="Geib S.M."/>
            <person name="Palmer N.A."/>
            <person name="Koch K."/>
            <person name="Bradshaw J."/>
            <person name="Heng-Moss T."/>
            <person name="Sarath G."/>
        </authorList>
    </citation>
    <scope>NUCLEOTIDE SEQUENCE</scope>
</reference>
<dbReference type="EMBL" id="GGMR01002154">
    <property type="protein sequence ID" value="MBY14773.1"/>
    <property type="molecule type" value="Transcribed_RNA"/>
</dbReference>
<dbReference type="AlphaFoldDB" id="A0A2S2NC57"/>
<dbReference type="PANTHER" id="PTHR34153">
    <property type="entry name" value="SI:CH211-262H13.3-RELATED-RELATED"/>
    <property type="match status" value="1"/>
</dbReference>
<name>A0A2S2NC57_SCHGA</name>
<organism evidence="2">
    <name type="scientific">Schizaphis graminum</name>
    <name type="common">Green bug aphid</name>
    <dbReference type="NCBI Taxonomy" id="13262"/>
    <lineage>
        <taxon>Eukaryota</taxon>
        <taxon>Metazoa</taxon>
        <taxon>Ecdysozoa</taxon>
        <taxon>Arthropoda</taxon>
        <taxon>Hexapoda</taxon>
        <taxon>Insecta</taxon>
        <taxon>Pterygota</taxon>
        <taxon>Neoptera</taxon>
        <taxon>Paraneoptera</taxon>
        <taxon>Hemiptera</taxon>
        <taxon>Sternorrhyncha</taxon>
        <taxon>Aphidomorpha</taxon>
        <taxon>Aphidoidea</taxon>
        <taxon>Aphididae</taxon>
        <taxon>Aphidini</taxon>
        <taxon>Schizaphis</taxon>
    </lineage>
</organism>
<dbReference type="PANTHER" id="PTHR34153:SF2">
    <property type="entry name" value="SI:CH211-262H13.3-RELATED"/>
    <property type="match status" value="1"/>
</dbReference>
<evidence type="ECO:0000313" key="2">
    <source>
        <dbReference type="EMBL" id="MBY14773.1"/>
    </source>
</evidence>
<evidence type="ECO:0000259" key="1">
    <source>
        <dbReference type="Pfam" id="PF16064"/>
    </source>
</evidence>
<accession>A0A2S2NC57</accession>